<comment type="caution">
    <text evidence="2">The sequence shown here is derived from an EMBL/GenBank/DDBJ whole genome shotgun (WGS) entry which is preliminary data.</text>
</comment>
<protein>
    <submittedName>
        <fullName evidence="2">Uncharacterized protein</fullName>
    </submittedName>
</protein>
<dbReference type="Proteomes" id="UP001219934">
    <property type="component" value="Unassembled WGS sequence"/>
</dbReference>
<evidence type="ECO:0000256" key="1">
    <source>
        <dbReference type="SAM" id="MobiDB-lite"/>
    </source>
</evidence>
<feature type="region of interest" description="Disordered" evidence="1">
    <location>
        <begin position="70"/>
        <end position="96"/>
    </location>
</feature>
<evidence type="ECO:0000313" key="3">
    <source>
        <dbReference type="Proteomes" id="UP001219934"/>
    </source>
</evidence>
<gene>
    <name evidence="2" type="ORF">JOQ06_022580</name>
</gene>
<accession>A0AAD6F5X0</accession>
<reference evidence="2" key="1">
    <citation type="submission" date="2022-11" db="EMBL/GenBank/DDBJ databases">
        <title>Chromosome-level genome of Pogonophryne albipinna.</title>
        <authorList>
            <person name="Jo E."/>
        </authorList>
    </citation>
    <scope>NUCLEOTIDE SEQUENCE</scope>
    <source>
        <strain evidence="2">SGF0006</strain>
        <tissue evidence="2">Muscle</tissue>
    </source>
</reference>
<proteinExistence type="predicted"/>
<keyword evidence="3" id="KW-1185">Reference proteome</keyword>
<organism evidence="2 3">
    <name type="scientific">Pogonophryne albipinna</name>
    <dbReference type="NCBI Taxonomy" id="1090488"/>
    <lineage>
        <taxon>Eukaryota</taxon>
        <taxon>Metazoa</taxon>
        <taxon>Chordata</taxon>
        <taxon>Craniata</taxon>
        <taxon>Vertebrata</taxon>
        <taxon>Euteleostomi</taxon>
        <taxon>Actinopterygii</taxon>
        <taxon>Neopterygii</taxon>
        <taxon>Teleostei</taxon>
        <taxon>Neoteleostei</taxon>
        <taxon>Acanthomorphata</taxon>
        <taxon>Eupercaria</taxon>
        <taxon>Perciformes</taxon>
        <taxon>Notothenioidei</taxon>
        <taxon>Pogonophryne</taxon>
    </lineage>
</organism>
<evidence type="ECO:0000313" key="2">
    <source>
        <dbReference type="EMBL" id="KAJ4921825.1"/>
    </source>
</evidence>
<dbReference type="AlphaFoldDB" id="A0AAD6F5X0"/>
<name>A0AAD6F5X0_9TELE</name>
<sequence>MPSRFMTEICRHTLVLGYMENKYSDPATQELLDITSFIDPRFKTDYMSAEKVPDIKARVKIEMEQVARKEKRVQASTTDAVLPSAGEAEPSTSKKAKRSLGSFFKSSTAVPLALLQPLCSWRVP</sequence>
<dbReference type="EMBL" id="JAPTMU010000102">
    <property type="protein sequence ID" value="KAJ4921825.1"/>
    <property type="molecule type" value="Genomic_DNA"/>
</dbReference>